<dbReference type="SUPFAM" id="SSF88659">
    <property type="entry name" value="Sigma3 and sigma4 domains of RNA polymerase sigma factors"/>
    <property type="match status" value="1"/>
</dbReference>
<accession>A0A975BS94</accession>
<keyword evidence="2" id="KW-0805">Transcription regulation</keyword>
<dbReference type="Gene3D" id="1.10.1740.10">
    <property type="match status" value="1"/>
</dbReference>
<dbReference type="PANTHER" id="PTHR43133">
    <property type="entry name" value="RNA POLYMERASE ECF-TYPE SIGMA FACTO"/>
    <property type="match status" value="1"/>
</dbReference>
<name>A0A975BS94_9BACT</name>
<feature type="region of interest" description="Disordered" evidence="6">
    <location>
        <begin position="1"/>
        <end position="24"/>
    </location>
</feature>
<keyword evidence="3" id="KW-0731">Sigma factor</keyword>
<dbReference type="InterPro" id="IPR013325">
    <property type="entry name" value="RNA_pol_sigma_r2"/>
</dbReference>
<dbReference type="CDD" id="cd06171">
    <property type="entry name" value="Sigma70_r4"/>
    <property type="match status" value="1"/>
</dbReference>
<comment type="similarity">
    <text evidence="1">Belongs to the sigma-70 factor family. ECF subfamily.</text>
</comment>
<feature type="domain" description="RNA polymerase sigma-70 region 2" evidence="7">
    <location>
        <begin position="47"/>
        <end position="112"/>
    </location>
</feature>
<evidence type="ECO:0000256" key="5">
    <source>
        <dbReference type="ARBA" id="ARBA00023163"/>
    </source>
</evidence>
<evidence type="ECO:0000259" key="8">
    <source>
        <dbReference type="Pfam" id="PF08281"/>
    </source>
</evidence>
<dbReference type="Pfam" id="PF08281">
    <property type="entry name" value="Sigma70_r4_2"/>
    <property type="match status" value="1"/>
</dbReference>
<dbReference type="InterPro" id="IPR014284">
    <property type="entry name" value="RNA_pol_sigma-70_dom"/>
</dbReference>
<keyword evidence="10" id="KW-1185">Reference proteome</keyword>
<protein>
    <submittedName>
        <fullName evidence="9">RNA polymerase sigma-E factor (Sigma24)</fullName>
    </submittedName>
</protein>
<dbReference type="Pfam" id="PF04542">
    <property type="entry name" value="Sigma70_r2"/>
    <property type="match status" value="1"/>
</dbReference>
<evidence type="ECO:0000313" key="9">
    <source>
        <dbReference type="EMBL" id="QTA90468.1"/>
    </source>
</evidence>
<dbReference type="SUPFAM" id="SSF88946">
    <property type="entry name" value="Sigma2 domain of RNA polymerase sigma factors"/>
    <property type="match status" value="1"/>
</dbReference>
<evidence type="ECO:0000313" key="10">
    <source>
        <dbReference type="Proteomes" id="UP000663722"/>
    </source>
</evidence>
<dbReference type="InterPro" id="IPR039425">
    <property type="entry name" value="RNA_pol_sigma-70-like"/>
</dbReference>
<proteinExistence type="inferred from homology"/>
<dbReference type="EMBL" id="CP061800">
    <property type="protein sequence ID" value="QTA90468.1"/>
    <property type="molecule type" value="Genomic_DNA"/>
</dbReference>
<evidence type="ECO:0000256" key="6">
    <source>
        <dbReference type="SAM" id="MobiDB-lite"/>
    </source>
</evidence>
<dbReference type="InterPro" id="IPR036388">
    <property type="entry name" value="WH-like_DNA-bd_sf"/>
</dbReference>
<evidence type="ECO:0000256" key="1">
    <source>
        <dbReference type="ARBA" id="ARBA00010641"/>
    </source>
</evidence>
<dbReference type="GO" id="GO:0006352">
    <property type="term" value="P:DNA-templated transcription initiation"/>
    <property type="evidence" value="ECO:0007669"/>
    <property type="project" value="InterPro"/>
</dbReference>
<evidence type="ECO:0000256" key="3">
    <source>
        <dbReference type="ARBA" id="ARBA00023082"/>
    </source>
</evidence>
<dbReference type="PANTHER" id="PTHR43133:SF8">
    <property type="entry name" value="RNA POLYMERASE SIGMA FACTOR HI_1459-RELATED"/>
    <property type="match status" value="1"/>
</dbReference>
<dbReference type="Proteomes" id="UP000663722">
    <property type="component" value="Chromosome"/>
</dbReference>
<evidence type="ECO:0000259" key="7">
    <source>
        <dbReference type="Pfam" id="PF04542"/>
    </source>
</evidence>
<dbReference type="AlphaFoldDB" id="A0A975BS94"/>
<dbReference type="GO" id="GO:0016987">
    <property type="term" value="F:sigma factor activity"/>
    <property type="evidence" value="ECO:0007669"/>
    <property type="project" value="UniProtKB-KW"/>
</dbReference>
<feature type="compositionally biased region" description="Basic and acidic residues" evidence="6">
    <location>
        <begin position="7"/>
        <end position="24"/>
    </location>
</feature>
<reference evidence="9" key="1">
    <citation type="journal article" date="2021" name="Microb. Physiol.">
        <title>Proteogenomic Insights into the Physiology of Marine, Sulfate-Reducing, Filamentous Desulfonema limicola and Desulfonema magnum.</title>
        <authorList>
            <person name="Schnaars V."/>
            <person name="Wohlbrand L."/>
            <person name="Scheve S."/>
            <person name="Hinrichs C."/>
            <person name="Reinhardt R."/>
            <person name="Rabus R."/>
        </authorList>
    </citation>
    <scope>NUCLEOTIDE SEQUENCE</scope>
    <source>
        <strain evidence="9">4be13</strain>
    </source>
</reference>
<evidence type="ECO:0000256" key="2">
    <source>
        <dbReference type="ARBA" id="ARBA00023015"/>
    </source>
</evidence>
<dbReference type="NCBIfam" id="TIGR02937">
    <property type="entry name" value="sigma70-ECF"/>
    <property type="match status" value="1"/>
</dbReference>
<dbReference type="InterPro" id="IPR007627">
    <property type="entry name" value="RNA_pol_sigma70_r2"/>
</dbReference>
<organism evidence="9 10">
    <name type="scientific">Desulfonema magnum</name>
    <dbReference type="NCBI Taxonomy" id="45655"/>
    <lineage>
        <taxon>Bacteria</taxon>
        <taxon>Pseudomonadati</taxon>
        <taxon>Thermodesulfobacteriota</taxon>
        <taxon>Desulfobacteria</taxon>
        <taxon>Desulfobacterales</taxon>
        <taxon>Desulfococcaceae</taxon>
        <taxon>Desulfonema</taxon>
    </lineage>
</organism>
<dbReference type="InterPro" id="IPR013249">
    <property type="entry name" value="RNA_pol_sigma70_r4_t2"/>
</dbReference>
<dbReference type="RefSeq" id="WP_246556042.1">
    <property type="nucleotide sequence ID" value="NZ_CP061800.1"/>
</dbReference>
<dbReference type="Gene3D" id="1.10.10.10">
    <property type="entry name" value="Winged helix-like DNA-binding domain superfamily/Winged helix DNA-binding domain"/>
    <property type="match status" value="1"/>
</dbReference>
<dbReference type="GO" id="GO:0003677">
    <property type="term" value="F:DNA binding"/>
    <property type="evidence" value="ECO:0007669"/>
    <property type="project" value="UniProtKB-KW"/>
</dbReference>
<keyword evidence="4" id="KW-0238">DNA-binding</keyword>
<sequence>MSPTLARRTDGQARCKKNSETMHNHSDSDVEIVRRVIEGDVNAYEHLLKKYKDYVFKIVNKHIPYDQVEETAHDVFIRAYQSLPKFKNKGSFKQWLARIAVRTCYDFWRKTYRSRELPMSSLTEKQQHWVEKVISDQSEQSFSENELQKEAREVLDYALDRLSPEDRMVLELIYLKGLSGKEAAELLGWSIANVKIRLFRSRKKLHKLLTGFIERQEREI</sequence>
<keyword evidence="5" id="KW-0804">Transcription</keyword>
<gene>
    <name evidence="9" type="primary">rpoE</name>
    <name evidence="9" type="ORF">dnm_065290</name>
</gene>
<dbReference type="InterPro" id="IPR013324">
    <property type="entry name" value="RNA_pol_sigma_r3/r4-like"/>
</dbReference>
<feature type="domain" description="RNA polymerase sigma factor 70 region 4 type 2" evidence="8">
    <location>
        <begin position="153"/>
        <end position="205"/>
    </location>
</feature>
<dbReference type="KEGG" id="dmm:dnm_065290"/>
<evidence type="ECO:0000256" key="4">
    <source>
        <dbReference type="ARBA" id="ARBA00023125"/>
    </source>
</evidence>